<evidence type="ECO:0000256" key="1">
    <source>
        <dbReference type="SAM" id="Phobius"/>
    </source>
</evidence>
<accession>A0ABN1V5A8</accession>
<feature type="transmembrane region" description="Helical" evidence="1">
    <location>
        <begin position="83"/>
        <end position="104"/>
    </location>
</feature>
<evidence type="ECO:0000313" key="2">
    <source>
        <dbReference type="EMBL" id="GAA1195413.1"/>
    </source>
</evidence>
<gene>
    <name evidence="2" type="ORF">GCM10009675_07910</name>
</gene>
<keyword evidence="1" id="KW-0472">Membrane</keyword>
<organism evidence="2 3">
    <name type="scientific">Prauserella alba</name>
    <dbReference type="NCBI Taxonomy" id="176898"/>
    <lineage>
        <taxon>Bacteria</taxon>
        <taxon>Bacillati</taxon>
        <taxon>Actinomycetota</taxon>
        <taxon>Actinomycetes</taxon>
        <taxon>Pseudonocardiales</taxon>
        <taxon>Pseudonocardiaceae</taxon>
        <taxon>Prauserella</taxon>
    </lineage>
</organism>
<keyword evidence="3" id="KW-1185">Reference proteome</keyword>
<keyword evidence="1" id="KW-0812">Transmembrane</keyword>
<dbReference type="EMBL" id="BAAALM010000004">
    <property type="protein sequence ID" value="GAA1195413.1"/>
    <property type="molecule type" value="Genomic_DNA"/>
</dbReference>
<dbReference type="RefSeq" id="WP_253859562.1">
    <property type="nucleotide sequence ID" value="NZ_JAMTCH010000007.1"/>
</dbReference>
<keyword evidence="1" id="KW-1133">Transmembrane helix</keyword>
<feature type="transmembrane region" description="Helical" evidence="1">
    <location>
        <begin position="36"/>
        <end position="58"/>
    </location>
</feature>
<reference evidence="2 3" key="1">
    <citation type="journal article" date="2019" name="Int. J. Syst. Evol. Microbiol.">
        <title>The Global Catalogue of Microorganisms (GCM) 10K type strain sequencing project: providing services to taxonomists for standard genome sequencing and annotation.</title>
        <authorList>
            <consortium name="The Broad Institute Genomics Platform"/>
            <consortium name="The Broad Institute Genome Sequencing Center for Infectious Disease"/>
            <person name="Wu L."/>
            <person name="Ma J."/>
        </authorList>
    </citation>
    <scope>NUCLEOTIDE SEQUENCE [LARGE SCALE GENOMIC DNA]</scope>
    <source>
        <strain evidence="2 3">JCM 13022</strain>
    </source>
</reference>
<feature type="transmembrane region" description="Helical" evidence="1">
    <location>
        <begin position="116"/>
        <end position="134"/>
    </location>
</feature>
<evidence type="ECO:0000313" key="3">
    <source>
        <dbReference type="Proteomes" id="UP001500467"/>
    </source>
</evidence>
<comment type="caution">
    <text evidence="2">The sequence shown here is derived from an EMBL/GenBank/DDBJ whole genome shotgun (WGS) entry which is preliminary data.</text>
</comment>
<protein>
    <submittedName>
        <fullName evidence="2">Uncharacterized protein</fullName>
    </submittedName>
</protein>
<sequence>MSAEYAQEIRREPHDEALSVHSGRFSSDVALRLRRAWWLLLGVSVLLNVVSMAVPALIEHPLTNDRGEIQLYLDVFVEGNLPTWWSVGLLGSTAVLFGIVALLARARGARAESWGWWCGSVLIGLLSLDDHTQLHERLDRIGRQLVTFDSGFPFYWLLPGLLAGAVVAVGLLLLAMRLRDRCRWLVVAGGALLLWSALGMEAMQGLWIAADESGPLYVATYHAEELGENVGVLLLMAAAASAVSLERGPTAGGVTARYRPFGDARARSGLLSTAWPR</sequence>
<name>A0ABN1V5A8_9PSEU</name>
<dbReference type="Proteomes" id="UP001500467">
    <property type="component" value="Unassembled WGS sequence"/>
</dbReference>
<proteinExistence type="predicted"/>
<feature type="transmembrane region" description="Helical" evidence="1">
    <location>
        <begin position="154"/>
        <end position="174"/>
    </location>
</feature>
<feature type="transmembrane region" description="Helical" evidence="1">
    <location>
        <begin position="186"/>
        <end position="210"/>
    </location>
</feature>